<dbReference type="InterPro" id="IPR000760">
    <property type="entry name" value="Inositol_monophosphatase-like"/>
</dbReference>
<dbReference type="PROSITE" id="PS00629">
    <property type="entry name" value="IMP_1"/>
    <property type="match status" value="1"/>
</dbReference>
<dbReference type="Gene3D" id="3.40.190.80">
    <property type="match status" value="1"/>
</dbReference>
<keyword evidence="3 4" id="KW-0460">Magnesium</keyword>
<dbReference type="EC" id="3.1.3.7" evidence="4"/>
<feature type="binding site" evidence="4">
    <location>
        <begin position="94"/>
        <end position="97"/>
    </location>
    <ligand>
        <name>substrate</name>
    </ligand>
</feature>
<name>A0ABY3PM16_9CYAN</name>
<dbReference type="Pfam" id="PF00459">
    <property type="entry name" value="Inositol_P"/>
    <property type="match status" value="1"/>
</dbReference>
<evidence type="ECO:0000256" key="2">
    <source>
        <dbReference type="ARBA" id="ARBA00022723"/>
    </source>
</evidence>
<evidence type="ECO:0000313" key="5">
    <source>
        <dbReference type="EMBL" id="UFP94447.1"/>
    </source>
</evidence>
<keyword evidence="4 5" id="KW-0378">Hydrolase</keyword>
<dbReference type="SUPFAM" id="SSF56655">
    <property type="entry name" value="Carbohydrate phosphatase"/>
    <property type="match status" value="1"/>
</dbReference>
<dbReference type="HAMAP" id="MF_02095">
    <property type="entry name" value="CysQ"/>
    <property type="match status" value="1"/>
</dbReference>
<dbReference type="NCBIfam" id="TIGR01331">
    <property type="entry name" value="bisphos_cysQ"/>
    <property type="match status" value="1"/>
</dbReference>
<evidence type="ECO:0000256" key="1">
    <source>
        <dbReference type="ARBA" id="ARBA00001625"/>
    </source>
</evidence>
<dbReference type="PRINTS" id="PR00377">
    <property type="entry name" value="IMPHPHTASES"/>
</dbReference>
<dbReference type="PANTHER" id="PTHR43028">
    <property type="entry name" value="3'(2'),5'-BISPHOSPHATE NUCLEOTIDASE 1"/>
    <property type="match status" value="1"/>
</dbReference>
<dbReference type="Gene3D" id="3.30.540.10">
    <property type="entry name" value="Fructose-1,6-Bisphosphatase, subunit A, domain 1"/>
    <property type="match status" value="1"/>
</dbReference>
<feature type="binding site" evidence="4">
    <location>
        <position position="221"/>
    </location>
    <ligand>
        <name>substrate</name>
    </ligand>
</feature>
<dbReference type="InterPro" id="IPR050725">
    <property type="entry name" value="CysQ/Inositol_MonoPase"/>
</dbReference>
<feature type="binding site" evidence="4">
    <location>
        <position position="221"/>
    </location>
    <ligand>
        <name>Mg(2+)</name>
        <dbReference type="ChEBI" id="CHEBI:18420"/>
        <label>2</label>
    </ligand>
</feature>
<dbReference type="InterPro" id="IPR006240">
    <property type="entry name" value="CysQ"/>
</dbReference>
<comment type="similarity">
    <text evidence="4">Belongs to the inositol monophosphatase superfamily. CysQ family.</text>
</comment>
<keyword evidence="6" id="KW-1185">Reference proteome</keyword>
<dbReference type="RefSeq" id="WP_230841501.1">
    <property type="nucleotide sequence ID" value="NZ_CP063845.1"/>
</dbReference>
<proteinExistence type="inferred from homology"/>
<protein>
    <recommendedName>
        <fullName evidence="4">3'(2'),5'-bisphosphate nucleotidase CysQ</fullName>
        <ecNumber evidence="4">3.1.3.7</ecNumber>
    </recommendedName>
    <alternativeName>
        <fullName evidence="4">3'(2'),5-bisphosphonucleoside 3'(2')-phosphohydrolase</fullName>
    </alternativeName>
    <alternativeName>
        <fullName evidence="4">3'-phosphoadenosine 5'-phosphate phosphatase</fullName>
        <shortName evidence="4">PAP phosphatase</shortName>
    </alternativeName>
</protein>
<keyword evidence="2 4" id="KW-0479">Metal-binding</keyword>
<organism evidence="5 6">
    <name type="scientific">Gloeobacter morelensis MG652769</name>
    <dbReference type="NCBI Taxonomy" id="2781736"/>
    <lineage>
        <taxon>Bacteria</taxon>
        <taxon>Bacillati</taxon>
        <taxon>Cyanobacteriota</taxon>
        <taxon>Cyanophyceae</taxon>
        <taxon>Gloeobacterales</taxon>
        <taxon>Gloeobacteraceae</taxon>
        <taxon>Gloeobacter</taxon>
        <taxon>Gloeobacter morelensis</taxon>
    </lineage>
</organism>
<dbReference type="GO" id="GO:0008441">
    <property type="term" value="F:3'(2'),5'-bisphosphate nucleotidase activity"/>
    <property type="evidence" value="ECO:0007669"/>
    <property type="project" value="UniProtKB-EC"/>
</dbReference>
<feature type="binding site" evidence="4">
    <location>
        <position position="72"/>
    </location>
    <ligand>
        <name>Mg(2+)</name>
        <dbReference type="ChEBI" id="CHEBI:18420"/>
        <label>1</label>
    </ligand>
</feature>
<feature type="binding site" evidence="4">
    <location>
        <position position="94"/>
    </location>
    <ligand>
        <name>Mg(2+)</name>
        <dbReference type="ChEBI" id="CHEBI:18420"/>
        <label>1</label>
    </ligand>
</feature>
<feature type="binding site" evidence="4">
    <location>
        <position position="72"/>
    </location>
    <ligand>
        <name>substrate</name>
    </ligand>
</feature>
<evidence type="ECO:0000313" key="6">
    <source>
        <dbReference type="Proteomes" id="UP001054846"/>
    </source>
</evidence>
<dbReference type="EMBL" id="CP063845">
    <property type="protein sequence ID" value="UFP94447.1"/>
    <property type="molecule type" value="Genomic_DNA"/>
</dbReference>
<accession>A0ABY3PM16</accession>
<evidence type="ECO:0000256" key="4">
    <source>
        <dbReference type="HAMAP-Rule" id="MF_02095"/>
    </source>
</evidence>
<keyword evidence="4" id="KW-0472">Membrane</keyword>
<sequence>MQSLTLSTQLIQQVVDLARRAGEAIMEIYNQADVGTVYKEDNSPLTQADLVSHRLIVGELTKLTPDLPVLSEESRSKPYEERRSWSRFWLVDPIDGTKEFIKRNGEFTVNIALIEDGEPVAGVVHAPAVQTTYWSARGLGAFKQIGEAKAQPIRAVVPASTPMLVVASRSHSGAETEAFLAKLRELGDIDVISIGSSLKLCLVAEGAAHLYPRYGPTMEWDTAAAHSVVVEAGGTVTNLKGETLQYNKADLLNPYFAVLGDLPPELRAQIVERL</sequence>
<feature type="binding site" evidence="4">
    <location>
        <position position="95"/>
    </location>
    <ligand>
        <name>Mg(2+)</name>
        <dbReference type="ChEBI" id="CHEBI:18420"/>
        <label>2</label>
    </ligand>
</feature>
<feature type="binding site" evidence="4">
    <location>
        <position position="92"/>
    </location>
    <ligand>
        <name>Mg(2+)</name>
        <dbReference type="ChEBI" id="CHEBI:18420"/>
        <label>1</label>
    </ligand>
</feature>
<gene>
    <name evidence="4 5" type="primary">cysQ</name>
    <name evidence="5" type="ORF">ISF26_22335</name>
</gene>
<comment type="catalytic activity">
    <reaction evidence="1 4">
        <text>adenosine 3',5'-bisphosphate + H2O = AMP + phosphate</text>
        <dbReference type="Rhea" id="RHEA:10040"/>
        <dbReference type="ChEBI" id="CHEBI:15377"/>
        <dbReference type="ChEBI" id="CHEBI:43474"/>
        <dbReference type="ChEBI" id="CHEBI:58343"/>
        <dbReference type="ChEBI" id="CHEBI:456215"/>
        <dbReference type="EC" id="3.1.3.7"/>
    </reaction>
</comment>
<keyword evidence="4" id="KW-1003">Cell membrane</keyword>
<feature type="binding site" evidence="4">
    <location>
        <position position="92"/>
    </location>
    <ligand>
        <name>Mg(2+)</name>
        <dbReference type="ChEBI" id="CHEBI:18420"/>
        <label>2</label>
    </ligand>
</feature>
<dbReference type="PANTHER" id="PTHR43028:SF5">
    <property type="entry name" value="3'(2'),5'-BISPHOSPHATE NUCLEOTIDASE 1"/>
    <property type="match status" value="1"/>
</dbReference>
<evidence type="ECO:0000256" key="3">
    <source>
        <dbReference type="ARBA" id="ARBA00022842"/>
    </source>
</evidence>
<comment type="function">
    <text evidence="4">Converts adenosine-3',5'-bisphosphate (PAP) to AMP.</text>
</comment>
<dbReference type="InterPro" id="IPR020583">
    <property type="entry name" value="Inositol_monoP_metal-BS"/>
</dbReference>
<comment type="cofactor">
    <cofactor evidence="4">
        <name>Mg(2+)</name>
        <dbReference type="ChEBI" id="CHEBI:18420"/>
    </cofactor>
</comment>
<dbReference type="CDD" id="cd01638">
    <property type="entry name" value="CysQ"/>
    <property type="match status" value="1"/>
</dbReference>
<reference evidence="5 6" key="1">
    <citation type="journal article" date="2021" name="Genome Biol. Evol.">
        <title>Complete Genome Sequencing of a Novel Gloeobacter Species from a Waterfall Cave in Mexico.</title>
        <authorList>
            <person name="Saw J.H."/>
            <person name="Cardona T."/>
            <person name="Montejano G."/>
        </authorList>
    </citation>
    <scope>NUCLEOTIDE SEQUENCE [LARGE SCALE GENOMIC DNA]</scope>
    <source>
        <strain evidence="5">MG652769</strain>
    </source>
</reference>
<dbReference type="Proteomes" id="UP001054846">
    <property type="component" value="Chromosome"/>
</dbReference>
<comment type="subcellular location">
    <subcellularLocation>
        <location evidence="4">Cell membrane</location>
        <topology evidence="4">Peripheral membrane protein</topology>
        <orientation evidence="4">Cytoplasmic side</orientation>
    </subcellularLocation>
</comment>